<dbReference type="Gene3D" id="2.30.110.20">
    <property type="entry name" value="Hcp1-like"/>
    <property type="match status" value="1"/>
</dbReference>
<reference evidence="1" key="1">
    <citation type="journal article" date="2018" name="Genome Biol.">
        <title>SKESA: strategic k-mer extension for scrupulous assemblies.</title>
        <authorList>
            <person name="Souvorov A."/>
            <person name="Agarwala R."/>
            <person name="Lipman D.J."/>
        </authorList>
    </citation>
    <scope>NUCLEOTIDE SEQUENCE</scope>
    <source>
        <strain evidence="1">M1553285</strain>
    </source>
</reference>
<dbReference type="AlphaFoldDB" id="A0A767XQH1"/>
<proteinExistence type="predicted"/>
<dbReference type="EMBL" id="DAAZCW010000093">
    <property type="protein sequence ID" value="HAG7058941.1"/>
    <property type="molecule type" value="Genomic_DNA"/>
</dbReference>
<dbReference type="SUPFAM" id="SSF141452">
    <property type="entry name" value="Hcp1-like"/>
    <property type="match status" value="1"/>
</dbReference>
<gene>
    <name evidence="1" type="ORF">G0M06_004803</name>
</gene>
<dbReference type="InterPro" id="IPR036624">
    <property type="entry name" value="Hcp1-lik_sf"/>
</dbReference>
<dbReference type="PANTHER" id="PTHR36152:SF5">
    <property type="entry name" value="PROTEIN HCP1"/>
    <property type="match status" value="1"/>
</dbReference>
<feature type="non-terminal residue" evidence="1">
    <location>
        <position position="113"/>
    </location>
</feature>
<dbReference type="PANTHER" id="PTHR36152">
    <property type="entry name" value="CYTOPLASMIC PROTEIN-RELATED"/>
    <property type="match status" value="1"/>
</dbReference>
<dbReference type="Pfam" id="PF05638">
    <property type="entry name" value="T6SS_HCP"/>
    <property type="match status" value="1"/>
</dbReference>
<dbReference type="InterPro" id="IPR053165">
    <property type="entry name" value="HSI-I_assembly_Hcp1"/>
</dbReference>
<organism evidence="1">
    <name type="scientific">Salmonella typhimurium</name>
    <dbReference type="NCBI Taxonomy" id="90371"/>
    <lineage>
        <taxon>Bacteria</taxon>
        <taxon>Pseudomonadati</taxon>
        <taxon>Pseudomonadota</taxon>
        <taxon>Gammaproteobacteria</taxon>
        <taxon>Enterobacterales</taxon>
        <taxon>Enterobacteriaceae</taxon>
        <taxon>Salmonella</taxon>
    </lineage>
</organism>
<evidence type="ECO:0000313" key="1">
    <source>
        <dbReference type="EMBL" id="HAG7058941.1"/>
    </source>
</evidence>
<name>A0A767XQH1_SALTM</name>
<protein>
    <submittedName>
        <fullName evidence="1">Type VI secretion system tube protein Hcp</fullName>
    </submittedName>
</protein>
<dbReference type="InterPro" id="IPR008514">
    <property type="entry name" value="T6SS_Hcp"/>
</dbReference>
<accession>A0A767XQH1</accession>
<sequence length="113" mass="12637">MSYDIFLKIDGIDGESMDDKHKNEIEVLSWRWNIHQESTMHAGSGLGSGKVSVTNLSFEHYIDRASPNLFKYCSSGKHIPQAILVMRKAGGNPLEYLKYTFTDLIIAMVSPSG</sequence>
<comment type="caution">
    <text evidence="1">The sequence shown here is derived from an EMBL/GenBank/DDBJ whole genome shotgun (WGS) entry which is preliminary data.</text>
</comment>
<reference evidence="1" key="2">
    <citation type="submission" date="2019-08" db="EMBL/GenBank/DDBJ databases">
        <authorList>
            <consortium name="NCBI Pathogen Detection Project"/>
        </authorList>
    </citation>
    <scope>NUCLEOTIDE SEQUENCE</scope>
    <source>
        <strain evidence="1">M1553285</strain>
    </source>
</reference>